<feature type="compositionally biased region" description="Pro residues" evidence="6">
    <location>
        <begin position="170"/>
        <end position="182"/>
    </location>
</feature>
<dbReference type="SUPFAM" id="SSF53098">
    <property type="entry name" value="Ribonuclease H-like"/>
    <property type="match status" value="1"/>
</dbReference>
<reference evidence="8" key="1">
    <citation type="submission" date="2020-03" db="EMBL/GenBank/DDBJ databases">
        <title>Hybrid Assembly of Korean Phytophthora infestans isolates.</title>
        <authorList>
            <person name="Prokchorchik M."/>
            <person name="Lee Y."/>
            <person name="Seo J."/>
            <person name="Cho J.-H."/>
            <person name="Park Y.-E."/>
            <person name="Jang D.-C."/>
            <person name="Im J.-S."/>
            <person name="Choi J.-G."/>
            <person name="Park H.-J."/>
            <person name="Lee G.-B."/>
            <person name="Lee Y.-G."/>
            <person name="Hong S.-Y."/>
            <person name="Cho K."/>
            <person name="Sohn K.H."/>
        </authorList>
    </citation>
    <scope>NUCLEOTIDE SEQUENCE</scope>
    <source>
        <strain evidence="8">KR_2_A2</strain>
    </source>
</reference>
<keyword evidence="3" id="KW-0863">Zinc-finger</keyword>
<dbReference type="InterPro" id="IPR012337">
    <property type="entry name" value="RNaseH-like_sf"/>
</dbReference>
<accession>A0A8S9THB4</accession>
<dbReference type="AlphaFoldDB" id="A0A8S9THB4"/>
<feature type="domain" description="DUF659" evidence="7">
    <location>
        <begin position="237"/>
        <end position="388"/>
    </location>
</feature>
<keyword evidence="4" id="KW-0862">Zinc</keyword>
<comment type="caution">
    <text evidence="8">The sequence shown here is derived from an EMBL/GenBank/DDBJ whole genome shotgun (WGS) entry which is preliminary data.</text>
</comment>
<keyword evidence="5" id="KW-0539">Nucleus</keyword>
<name>A0A8S9THB4_PHYIN</name>
<dbReference type="Pfam" id="PF04937">
    <property type="entry name" value="DUF659"/>
    <property type="match status" value="1"/>
</dbReference>
<gene>
    <name evidence="8" type="ORF">GN958_ATG23600</name>
</gene>
<feature type="region of interest" description="Disordered" evidence="6">
    <location>
        <begin position="151"/>
        <end position="183"/>
    </location>
</feature>
<evidence type="ECO:0000256" key="5">
    <source>
        <dbReference type="ARBA" id="ARBA00023242"/>
    </source>
</evidence>
<dbReference type="PANTHER" id="PTHR46481:SF10">
    <property type="entry name" value="ZINC FINGER BED DOMAIN-CONTAINING PROTEIN 39"/>
    <property type="match status" value="1"/>
</dbReference>
<dbReference type="GO" id="GO:0005634">
    <property type="term" value="C:nucleus"/>
    <property type="evidence" value="ECO:0007669"/>
    <property type="project" value="UniProtKB-SubCell"/>
</dbReference>
<keyword evidence="2" id="KW-0479">Metal-binding</keyword>
<evidence type="ECO:0000256" key="2">
    <source>
        <dbReference type="ARBA" id="ARBA00022723"/>
    </source>
</evidence>
<evidence type="ECO:0000256" key="6">
    <source>
        <dbReference type="SAM" id="MobiDB-lite"/>
    </source>
</evidence>
<evidence type="ECO:0000256" key="4">
    <source>
        <dbReference type="ARBA" id="ARBA00022833"/>
    </source>
</evidence>
<sequence>MLIMDETSTTDVKFIGMMDQALRQSNVATSRSHRNFPATSTSIFPPLRSWHLKQISLAARRDASPAAGSLGCPLGLGVTYGRRHGGQFGPLWDEFTIVEGTETKKRKDAKCDHCGDVVESVESYKLINHIRDCRIMSAFMKEQCLAAAERNKKRKNSLAESTDSVASMPTPTPMPTPAPTPSEPEAGTVLTADFKVQSQMAIARFFFKTLVAFRVVEHEAFREMFACISPMLILTNRNQLAGELLDATYEAERAEVIETLKKRRYVSLVSDGWSNPRRESLINFIVTAPGIRPLLWSCRATGADTKDDPYMAQMLGEVIDKIEAEIGKGKVVSITTDNASAMKCAWKILETARPGFITTGCAAHMLGLLMKDVLENATMKDTLNDAKKNLLTLFEATQLQTRSLKVFRKTTQQDASEA</sequence>
<dbReference type="InterPro" id="IPR007021">
    <property type="entry name" value="DUF659"/>
</dbReference>
<dbReference type="EMBL" id="JAACNO010003310">
    <property type="protein sequence ID" value="KAF4127211.1"/>
    <property type="molecule type" value="Genomic_DNA"/>
</dbReference>
<dbReference type="PANTHER" id="PTHR46481">
    <property type="entry name" value="ZINC FINGER BED DOMAIN-CONTAINING PROTEIN 4"/>
    <property type="match status" value="1"/>
</dbReference>
<organism evidence="8 9">
    <name type="scientific">Phytophthora infestans</name>
    <name type="common">Potato late blight agent</name>
    <name type="synonym">Botrytis infestans</name>
    <dbReference type="NCBI Taxonomy" id="4787"/>
    <lineage>
        <taxon>Eukaryota</taxon>
        <taxon>Sar</taxon>
        <taxon>Stramenopiles</taxon>
        <taxon>Oomycota</taxon>
        <taxon>Peronosporomycetes</taxon>
        <taxon>Peronosporales</taxon>
        <taxon>Peronosporaceae</taxon>
        <taxon>Phytophthora</taxon>
    </lineage>
</organism>
<proteinExistence type="predicted"/>
<evidence type="ECO:0000259" key="7">
    <source>
        <dbReference type="Pfam" id="PF04937"/>
    </source>
</evidence>
<evidence type="ECO:0000256" key="1">
    <source>
        <dbReference type="ARBA" id="ARBA00004123"/>
    </source>
</evidence>
<evidence type="ECO:0000313" key="9">
    <source>
        <dbReference type="Proteomes" id="UP000704712"/>
    </source>
</evidence>
<protein>
    <recommendedName>
        <fullName evidence="7">DUF659 domain-containing protein</fullName>
    </recommendedName>
</protein>
<dbReference type="Proteomes" id="UP000704712">
    <property type="component" value="Unassembled WGS sequence"/>
</dbReference>
<comment type="subcellular location">
    <subcellularLocation>
        <location evidence="1">Nucleus</location>
    </subcellularLocation>
</comment>
<dbReference type="GO" id="GO:0008270">
    <property type="term" value="F:zinc ion binding"/>
    <property type="evidence" value="ECO:0007669"/>
    <property type="project" value="UniProtKB-KW"/>
</dbReference>
<dbReference type="InterPro" id="IPR052035">
    <property type="entry name" value="ZnF_BED_domain_contain"/>
</dbReference>
<evidence type="ECO:0000313" key="8">
    <source>
        <dbReference type="EMBL" id="KAF4127211.1"/>
    </source>
</evidence>
<evidence type="ECO:0000256" key="3">
    <source>
        <dbReference type="ARBA" id="ARBA00022771"/>
    </source>
</evidence>